<gene>
    <name evidence="1" type="ORF">L1987_48296</name>
</gene>
<protein>
    <submittedName>
        <fullName evidence="1">Uncharacterized protein</fullName>
    </submittedName>
</protein>
<reference evidence="1 2" key="2">
    <citation type="journal article" date="2022" name="Mol. Ecol. Resour.">
        <title>The genomes of chicory, endive, great burdock and yacon provide insights into Asteraceae paleo-polyploidization history and plant inulin production.</title>
        <authorList>
            <person name="Fan W."/>
            <person name="Wang S."/>
            <person name="Wang H."/>
            <person name="Wang A."/>
            <person name="Jiang F."/>
            <person name="Liu H."/>
            <person name="Zhao H."/>
            <person name="Xu D."/>
            <person name="Zhang Y."/>
        </authorList>
    </citation>
    <scope>NUCLEOTIDE SEQUENCE [LARGE SCALE GENOMIC DNA]</scope>
    <source>
        <strain evidence="2">cv. Yunnan</strain>
        <tissue evidence="1">Leaves</tissue>
    </source>
</reference>
<keyword evidence="2" id="KW-1185">Reference proteome</keyword>
<dbReference type="Proteomes" id="UP001056120">
    <property type="component" value="Linkage Group LG16"/>
</dbReference>
<evidence type="ECO:0000313" key="2">
    <source>
        <dbReference type="Proteomes" id="UP001056120"/>
    </source>
</evidence>
<reference evidence="2" key="1">
    <citation type="journal article" date="2022" name="Mol. Ecol. Resour.">
        <title>The genomes of chicory, endive, great burdock and yacon provide insights into Asteraceae palaeo-polyploidization history and plant inulin production.</title>
        <authorList>
            <person name="Fan W."/>
            <person name="Wang S."/>
            <person name="Wang H."/>
            <person name="Wang A."/>
            <person name="Jiang F."/>
            <person name="Liu H."/>
            <person name="Zhao H."/>
            <person name="Xu D."/>
            <person name="Zhang Y."/>
        </authorList>
    </citation>
    <scope>NUCLEOTIDE SEQUENCE [LARGE SCALE GENOMIC DNA]</scope>
    <source>
        <strain evidence="2">cv. Yunnan</strain>
    </source>
</reference>
<organism evidence="1 2">
    <name type="scientific">Smallanthus sonchifolius</name>
    <dbReference type="NCBI Taxonomy" id="185202"/>
    <lineage>
        <taxon>Eukaryota</taxon>
        <taxon>Viridiplantae</taxon>
        <taxon>Streptophyta</taxon>
        <taxon>Embryophyta</taxon>
        <taxon>Tracheophyta</taxon>
        <taxon>Spermatophyta</taxon>
        <taxon>Magnoliopsida</taxon>
        <taxon>eudicotyledons</taxon>
        <taxon>Gunneridae</taxon>
        <taxon>Pentapetalae</taxon>
        <taxon>asterids</taxon>
        <taxon>campanulids</taxon>
        <taxon>Asterales</taxon>
        <taxon>Asteraceae</taxon>
        <taxon>Asteroideae</taxon>
        <taxon>Heliantheae alliance</taxon>
        <taxon>Millerieae</taxon>
        <taxon>Smallanthus</taxon>
    </lineage>
</organism>
<sequence length="111" mass="12563">MSLSCPETHLQQLIGSACIGTNKQTTPFGEPFIPPPPPKPHKHTIPSSSPLKTPFFDSDHLLEIRSIAYNLLLFLSGFQCKNRGVVWVLNTGQHREMWLTRHRIGYLIICL</sequence>
<name>A0ACB9FRK2_9ASTR</name>
<accession>A0ACB9FRK2</accession>
<dbReference type="EMBL" id="CM042033">
    <property type="protein sequence ID" value="KAI3773764.1"/>
    <property type="molecule type" value="Genomic_DNA"/>
</dbReference>
<comment type="caution">
    <text evidence="1">The sequence shown here is derived from an EMBL/GenBank/DDBJ whole genome shotgun (WGS) entry which is preliminary data.</text>
</comment>
<evidence type="ECO:0000313" key="1">
    <source>
        <dbReference type="EMBL" id="KAI3773764.1"/>
    </source>
</evidence>
<proteinExistence type="predicted"/>